<reference evidence="3" key="1">
    <citation type="journal article" date="2019" name="Int. J. Syst. Evol. Microbiol.">
        <title>The Global Catalogue of Microorganisms (GCM) 10K type strain sequencing project: providing services to taxonomists for standard genome sequencing and annotation.</title>
        <authorList>
            <consortium name="The Broad Institute Genomics Platform"/>
            <consortium name="The Broad Institute Genome Sequencing Center for Infectious Disease"/>
            <person name="Wu L."/>
            <person name="Ma J."/>
        </authorList>
    </citation>
    <scope>NUCLEOTIDE SEQUENCE [LARGE SCALE GENOMIC DNA]</scope>
    <source>
        <strain evidence="3">JCM 4738</strain>
    </source>
</reference>
<protein>
    <submittedName>
        <fullName evidence="2">Uncharacterized protein</fullName>
    </submittedName>
</protein>
<feature type="region of interest" description="Disordered" evidence="1">
    <location>
        <begin position="1"/>
        <end position="47"/>
    </location>
</feature>
<evidence type="ECO:0000256" key="1">
    <source>
        <dbReference type="SAM" id="MobiDB-lite"/>
    </source>
</evidence>
<sequence>MATDGSNAGTTGGGPAEPSVTLGDITGSAFSIGGSNNTNTVRHGGAAAEAPTPQVLLDAVLELRAALVRLPRGEDRSALDAELDGAAEELETAREIRPGLAARLRGALERWAPLVESVSAATALGELLISLGG</sequence>
<keyword evidence="3" id="KW-1185">Reference proteome</keyword>
<name>A0ABQ3EQC8_9ACTN</name>
<evidence type="ECO:0000313" key="2">
    <source>
        <dbReference type="EMBL" id="GHB45199.1"/>
    </source>
</evidence>
<dbReference type="EMBL" id="BMVP01000002">
    <property type="protein sequence ID" value="GHB45199.1"/>
    <property type="molecule type" value="Genomic_DNA"/>
</dbReference>
<comment type="caution">
    <text evidence="2">The sequence shown here is derived from an EMBL/GenBank/DDBJ whole genome shotgun (WGS) entry which is preliminary data.</text>
</comment>
<evidence type="ECO:0000313" key="3">
    <source>
        <dbReference type="Proteomes" id="UP000642673"/>
    </source>
</evidence>
<dbReference type="Proteomes" id="UP000642673">
    <property type="component" value="Unassembled WGS sequence"/>
</dbReference>
<dbReference type="RefSeq" id="WP_190183078.1">
    <property type="nucleotide sequence ID" value="NZ_BMVP01000002.1"/>
</dbReference>
<accession>A0ABQ3EQC8</accession>
<gene>
    <name evidence="2" type="ORF">GCM10010347_13360</name>
</gene>
<proteinExistence type="predicted"/>
<organism evidence="2 3">
    <name type="scientific">Streptomyces cirratus</name>
    <dbReference type="NCBI Taxonomy" id="68187"/>
    <lineage>
        <taxon>Bacteria</taxon>
        <taxon>Bacillati</taxon>
        <taxon>Actinomycetota</taxon>
        <taxon>Actinomycetes</taxon>
        <taxon>Kitasatosporales</taxon>
        <taxon>Streptomycetaceae</taxon>
        <taxon>Streptomyces</taxon>
    </lineage>
</organism>